<evidence type="ECO:0000256" key="6">
    <source>
        <dbReference type="ARBA" id="ARBA00022592"/>
    </source>
</evidence>
<keyword evidence="4 8" id="KW-0813">Transport</keyword>
<evidence type="ECO:0000256" key="5">
    <source>
        <dbReference type="ARBA" id="ARBA00022490"/>
    </source>
</evidence>
<evidence type="ECO:0000256" key="4">
    <source>
        <dbReference type="ARBA" id="ARBA00022448"/>
    </source>
</evidence>
<dbReference type="Proteomes" id="UP000293296">
    <property type="component" value="Chromosome"/>
</dbReference>
<dbReference type="GO" id="GO:0006817">
    <property type="term" value="P:phosphate ion transport"/>
    <property type="evidence" value="ECO:0007669"/>
    <property type="project" value="UniProtKB-KW"/>
</dbReference>
<dbReference type="PANTHER" id="PTHR42930:SF3">
    <property type="entry name" value="PHOSPHATE-SPECIFIC TRANSPORT SYSTEM ACCESSORY PROTEIN PHOU"/>
    <property type="match status" value="1"/>
</dbReference>
<evidence type="ECO:0000256" key="1">
    <source>
        <dbReference type="ARBA" id="ARBA00004496"/>
    </source>
</evidence>
<sequence>METPLDQAIHKLKVDVLHMMHLAQDAVQKAVASLLDHNAAQAREVIDADREINDYECRVDSESLKILALHHPVAKDLRFIVGSMRMLVNIERLGDEAVNIAERVLVLTSETRLPVHGNLRQLADLARELMAASIACYMDLDDAAALRIIEQNAAALELNVRIFRDVTTEMIKESRPVERAVQQAFVAHSLKRVCDQCANIAESTIFIRRAVDYKHKCTPLPGTDK</sequence>
<dbReference type="KEGG" id="dcb:C3Y92_05400"/>
<dbReference type="InterPro" id="IPR026022">
    <property type="entry name" value="PhoU_dom"/>
</dbReference>
<dbReference type="RefSeq" id="WP_015861946.1">
    <property type="nucleotide sequence ID" value="NZ_CP026538.1"/>
</dbReference>
<comment type="similarity">
    <text evidence="2 8">Belongs to the PhoU family.</text>
</comment>
<organism evidence="10 11">
    <name type="scientific">Solidesulfovibrio carbinolicus</name>
    <dbReference type="NCBI Taxonomy" id="296842"/>
    <lineage>
        <taxon>Bacteria</taxon>
        <taxon>Pseudomonadati</taxon>
        <taxon>Thermodesulfobacteriota</taxon>
        <taxon>Desulfovibrionia</taxon>
        <taxon>Desulfovibrionales</taxon>
        <taxon>Desulfovibrionaceae</taxon>
        <taxon>Solidesulfovibrio</taxon>
    </lineage>
</organism>
<reference evidence="10 11" key="1">
    <citation type="submission" date="2018-02" db="EMBL/GenBank/DDBJ databases">
        <title>Genome sequence of Desulfovibrio carbinolicus DSM 3852.</title>
        <authorList>
            <person name="Wilbanks E."/>
            <person name="Skennerton C.T."/>
            <person name="Orphan V.J."/>
        </authorList>
    </citation>
    <scope>NUCLEOTIDE SEQUENCE [LARGE SCALE GENOMIC DNA]</scope>
    <source>
        <strain evidence="10 11">DSM 3852</strain>
    </source>
</reference>
<proteinExistence type="inferred from homology"/>
<dbReference type="NCBIfam" id="TIGR02135">
    <property type="entry name" value="phoU_full"/>
    <property type="match status" value="1"/>
</dbReference>
<dbReference type="InterPro" id="IPR038078">
    <property type="entry name" value="PhoU-like_sf"/>
</dbReference>
<accession>A0A4P6HNI4</accession>
<evidence type="ECO:0000256" key="2">
    <source>
        <dbReference type="ARBA" id="ARBA00008107"/>
    </source>
</evidence>
<evidence type="ECO:0000256" key="3">
    <source>
        <dbReference type="ARBA" id="ARBA00011738"/>
    </source>
</evidence>
<evidence type="ECO:0000313" key="11">
    <source>
        <dbReference type="Proteomes" id="UP000293296"/>
    </source>
</evidence>
<dbReference type="Gene3D" id="1.20.58.220">
    <property type="entry name" value="Phosphate transport system protein phou homolog 2, domain 2"/>
    <property type="match status" value="1"/>
</dbReference>
<dbReference type="OrthoDB" id="9814256at2"/>
<feature type="domain" description="PhoU" evidence="9">
    <location>
        <begin position="17"/>
        <end position="104"/>
    </location>
</feature>
<evidence type="ECO:0000313" key="10">
    <source>
        <dbReference type="EMBL" id="QAZ66708.1"/>
    </source>
</evidence>
<evidence type="ECO:0000256" key="7">
    <source>
        <dbReference type="ARBA" id="ARBA00056181"/>
    </source>
</evidence>
<keyword evidence="6 8" id="KW-0592">Phosphate transport</keyword>
<dbReference type="Pfam" id="PF01895">
    <property type="entry name" value="PhoU"/>
    <property type="match status" value="2"/>
</dbReference>
<dbReference type="PANTHER" id="PTHR42930">
    <property type="entry name" value="PHOSPHATE-SPECIFIC TRANSPORT SYSTEM ACCESSORY PROTEIN PHOU"/>
    <property type="match status" value="1"/>
</dbReference>
<dbReference type="GO" id="GO:0045936">
    <property type="term" value="P:negative regulation of phosphate metabolic process"/>
    <property type="evidence" value="ECO:0007669"/>
    <property type="project" value="InterPro"/>
</dbReference>
<evidence type="ECO:0000259" key="9">
    <source>
        <dbReference type="Pfam" id="PF01895"/>
    </source>
</evidence>
<dbReference type="EMBL" id="CP026538">
    <property type="protein sequence ID" value="QAZ66708.1"/>
    <property type="molecule type" value="Genomic_DNA"/>
</dbReference>
<dbReference type="FunFam" id="1.20.58.220:FF:000004">
    <property type="entry name" value="Phosphate-specific transport system accessory protein PhoU"/>
    <property type="match status" value="1"/>
</dbReference>
<keyword evidence="11" id="KW-1185">Reference proteome</keyword>
<keyword evidence="5 8" id="KW-0963">Cytoplasm</keyword>
<gene>
    <name evidence="10" type="primary">phoU</name>
    <name evidence="10" type="ORF">C3Y92_05400</name>
</gene>
<comment type="subcellular location">
    <subcellularLocation>
        <location evidence="1 8">Cytoplasm</location>
    </subcellularLocation>
</comment>
<comment type="function">
    <text evidence="7 8">Plays a role in the regulation of phosphate uptake.</text>
</comment>
<feature type="domain" description="PhoU" evidence="9">
    <location>
        <begin position="119"/>
        <end position="203"/>
    </location>
</feature>
<dbReference type="AlphaFoldDB" id="A0A4P6HNI4"/>
<dbReference type="GO" id="GO:0030643">
    <property type="term" value="P:intracellular phosphate ion homeostasis"/>
    <property type="evidence" value="ECO:0007669"/>
    <property type="project" value="InterPro"/>
</dbReference>
<dbReference type="GO" id="GO:0005737">
    <property type="term" value="C:cytoplasm"/>
    <property type="evidence" value="ECO:0007669"/>
    <property type="project" value="UniProtKB-SubCell"/>
</dbReference>
<dbReference type="InterPro" id="IPR028366">
    <property type="entry name" value="PhoU"/>
</dbReference>
<name>A0A4P6HNI4_9BACT</name>
<dbReference type="PIRSF" id="PIRSF003107">
    <property type="entry name" value="PhoU"/>
    <property type="match status" value="1"/>
</dbReference>
<evidence type="ECO:0000256" key="8">
    <source>
        <dbReference type="PIRNR" id="PIRNR003107"/>
    </source>
</evidence>
<comment type="subunit">
    <text evidence="3 8">Homodimer.</text>
</comment>
<dbReference type="SUPFAM" id="SSF109755">
    <property type="entry name" value="PhoU-like"/>
    <property type="match status" value="1"/>
</dbReference>
<protein>
    <recommendedName>
        <fullName evidence="8">Phosphate-specific transport system accessory protein PhoU</fullName>
    </recommendedName>
</protein>